<evidence type="ECO:0000256" key="5">
    <source>
        <dbReference type="ARBA" id="ARBA00022655"/>
    </source>
</evidence>
<evidence type="ECO:0000256" key="8">
    <source>
        <dbReference type="ARBA" id="ARBA00032024"/>
    </source>
</evidence>
<name>A0ABM7DP47_9GAMM</name>
<comment type="similarity">
    <text evidence="2 10">Belongs to the ketopantoate reductase family.</text>
</comment>
<dbReference type="Gene3D" id="3.40.50.720">
    <property type="entry name" value="NAD(P)-binding Rossmann-like Domain"/>
    <property type="match status" value="1"/>
</dbReference>
<accession>A0ABM7DP47</accession>
<evidence type="ECO:0000256" key="10">
    <source>
        <dbReference type="RuleBase" id="RU362068"/>
    </source>
</evidence>
<keyword evidence="5 10" id="KW-0566">Pantothenate biosynthesis</keyword>
<protein>
    <recommendedName>
        <fullName evidence="4 10">2-dehydropantoate 2-reductase</fullName>
        <ecNumber evidence="3 10">1.1.1.169</ecNumber>
    </recommendedName>
    <alternativeName>
        <fullName evidence="8 10">Ketopantoate reductase</fullName>
    </alternativeName>
</protein>
<dbReference type="NCBIfam" id="TIGR00745">
    <property type="entry name" value="apbA_panE"/>
    <property type="match status" value="1"/>
</dbReference>
<gene>
    <name evidence="13" type="primary">panE</name>
    <name evidence="13" type="ORF">STH12_02354</name>
</gene>
<evidence type="ECO:0000256" key="6">
    <source>
        <dbReference type="ARBA" id="ARBA00022857"/>
    </source>
</evidence>
<dbReference type="InterPro" id="IPR050838">
    <property type="entry name" value="Ketopantoate_reductase"/>
</dbReference>
<keyword evidence="6 10" id="KW-0521">NADP</keyword>
<evidence type="ECO:0000313" key="14">
    <source>
        <dbReference type="Proteomes" id="UP000278437"/>
    </source>
</evidence>
<feature type="domain" description="Ketopantoate reductase C-terminal" evidence="12">
    <location>
        <begin position="205"/>
        <end position="327"/>
    </location>
</feature>
<evidence type="ECO:0000256" key="9">
    <source>
        <dbReference type="ARBA" id="ARBA00048793"/>
    </source>
</evidence>
<keyword evidence="7 10" id="KW-0560">Oxidoreductase</keyword>
<dbReference type="InterPro" id="IPR036291">
    <property type="entry name" value="NAD(P)-bd_dom_sf"/>
</dbReference>
<dbReference type="InterPro" id="IPR013752">
    <property type="entry name" value="KPA_reductase"/>
</dbReference>
<proteinExistence type="inferred from homology"/>
<dbReference type="EC" id="1.1.1.169" evidence="3 10"/>
<dbReference type="Gene3D" id="1.10.1040.10">
    <property type="entry name" value="N-(1-d-carboxylethyl)-l-norvaline Dehydrogenase, domain 2"/>
    <property type="match status" value="1"/>
</dbReference>
<comment type="pathway">
    <text evidence="1 10">Cofactor biosynthesis; (R)-pantothenate biosynthesis; (R)-pantoate from 3-methyl-2-oxobutanoate: step 2/2.</text>
</comment>
<reference evidence="14" key="1">
    <citation type="submission" date="2017-03" db="EMBL/GenBank/DDBJ databases">
        <title>Full genome sequence of a non-lethal Shewanella isolate that potentiates virulence of Vibio parahaemolyticus causing acute hepatopancreatic necrosis disease (AHPND) in shrimp.</title>
        <authorList>
            <person name="Prachumwat A."/>
            <person name="Sritunyalucksana K."/>
        </authorList>
    </citation>
    <scope>NUCLEOTIDE SEQUENCE [LARGE SCALE GENOMIC DNA]</scope>
    <source>
        <strain evidence="14">TH2012</strain>
    </source>
</reference>
<dbReference type="InterPro" id="IPR013328">
    <property type="entry name" value="6PGD_dom2"/>
</dbReference>
<dbReference type="GO" id="GO:0008677">
    <property type="term" value="F:2-dehydropantoate 2-reductase activity"/>
    <property type="evidence" value="ECO:0007669"/>
    <property type="project" value="UniProtKB-EC"/>
</dbReference>
<dbReference type="SUPFAM" id="SSF51735">
    <property type="entry name" value="NAD(P)-binding Rossmann-fold domains"/>
    <property type="match status" value="1"/>
</dbReference>
<dbReference type="EMBL" id="CP020373">
    <property type="protein sequence ID" value="AZQ11440.1"/>
    <property type="molecule type" value="Genomic_DNA"/>
</dbReference>
<dbReference type="InterPro" id="IPR013332">
    <property type="entry name" value="KPR_N"/>
</dbReference>
<dbReference type="InterPro" id="IPR008927">
    <property type="entry name" value="6-PGluconate_DH-like_C_sf"/>
</dbReference>
<dbReference type="Pfam" id="PF08546">
    <property type="entry name" value="ApbA_C"/>
    <property type="match status" value="1"/>
</dbReference>
<evidence type="ECO:0000259" key="12">
    <source>
        <dbReference type="Pfam" id="PF08546"/>
    </source>
</evidence>
<dbReference type="PANTHER" id="PTHR43765">
    <property type="entry name" value="2-DEHYDROPANTOATE 2-REDUCTASE-RELATED"/>
    <property type="match status" value="1"/>
</dbReference>
<comment type="catalytic activity">
    <reaction evidence="9 10">
        <text>(R)-pantoate + NADP(+) = 2-dehydropantoate + NADPH + H(+)</text>
        <dbReference type="Rhea" id="RHEA:16233"/>
        <dbReference type="ChEBI" id="CHEBI:11561"/>
        <dbReference type="ChEBI" id="CHEBI:15378"/>
        <dbReference type="ChEBI" id="CHEBI:15980"/>
        <dbReference type="ChEBI" id="CHEBI:57783"/>
        <dbReference type="ChEBI" id="CHEBI:58349"/>
        <dbReference type="EC" id="1.1.1.169"/>
    </reaction>
</comment>
<organism evidence="13 14">
    <name type="scientific">Shewanella khirikhana</name>
    <dbReference type="NCBI Taxonomy" id="1965282"/>
    <lineage>
        <taxon>Bacteria</taxon>
        <taxon>Pseudomonadati</taxon>
        <taxon>Pseudomonadota</taxon>
        <taxon>Gammaproteobacteria</taxon>
        <taxon>Alteromonadales</taxon>
        <taxon>Shewanellaceae</taxon>
        <taxon>Shewanella</taxon>
    </lineage>
</organism>
<feature type="domain" description="Ketopantoate reductase N-terminal" evidence="11">
    <location>
        <begin position="9"/>
        <end position="179"/>
    </location>
</feature>
<dbReference type="PANTHER" id="PTHR43765:SF2">
    <property type="entry name" value="2-DEHYDROPANTOATE 2-REDUCTASE"/>
    <property type="match status" value="1"/>
</dbReference>
<dbReference type="RefSeq" id="WP_126167725.1">
    <property type="nucleotide sequence ID" value="NZ_CP020373.1"/>
</dbReference>
<sequence>MNTEAPKGIAILGAGAVGQLIAHQLAHAGIRPSLLGRDYQPLTEPFGFISLAGEETQQCFDGSGFQGSGFQSSGVQSSGVQSSGFQGSGPEAAGVASIRLLIVTVKAYQVMDALLPLLPRLSRDCHLLLLHNGLGPHEALIPHLDGRGLTLGTTSQGALRLSKHQLKQTGSGLTQFGHCAGPAMAPELKATLLSAIPGSEWVEAILPALWQKLAVNACINPLTAIHGVCNGELAADEFQSTIAAVLSELVKVAKTQGIELQEERLSARVYEVIRLTAANRSSMRQDVDHRRKTEIDAINGYLVSLGNRHNIATPANKVLVDAIHALEQRV</sequence>
<evidence type="ECO:0000256" key="7">
    <source>
        <dbReference type="ARBA" id="ARBA00023002"/>
    </source>
</evidence>
<keyword evidence="14" id="KW-1185">Reference proteome</keyword>
<dbReference type="Pfam" id="PF02558">
    <property type="entry name" value="ApbA"/>
    <property type="match status" value="1"/>
</dbReference>
<evidence type="ECO:0000259" key="11">
    <source>
        <dbReference type="Pfam" id="PF02558"/>
    </source>
</evidence>
<evidence type="ECO:0000256" key="4">
    <source>
        <dbReference type="ARBA" id="ARBA00019465"/>
    </source>
</evidence>
<evidence type="ECO:0000256" key="2">
    <source>
        <dbReference type="ARBA" id="ARBA00007870"/>
    </source>
</evidence>
<dbReference type="SUPFAM" id="SSF48179">
    <property type="entry name" value="6-phosphogluconate dehydrogenase C-terminal domain-like"/>
    <property type="match status" value="1"/>
</dbReference>
<dbReference type="Proteomes" id="UP000278437">
    <property type="component" value="Chromosome"/>
</dbReference>
<evidence type="ECO:0000313" key="13">
    <source>
        <dbReference type="EMBL" id="AZQ11440.1"/>
    </source>
</evidence>
<comment type="function">
    <text evidence="10">Catalyzes the NADPH-dependent reduction of ketopantoate into pantoic acid.</text>
</comment>
<evidence type="ECO:0000256" key="3">
    <source>
        <dbReference type="ARBA" id="ARBA00013014"/>
    </source>
</evidence>
<dbReference type="InterPro" id="IPR003710">
    <property type="entry name" value="ApbA"/>
</dbReference>
<evidence type="ECO:0000256" key="1">
    <source>
        <dbReference type="ARBA" id="ARBA00004994"/>
    </source>
</evidence>